<reference evidence="2 3" key="1">
    <citation type="journal article" date="2023" name="Antonie Van Leeuwenhoek">
        <title>Flavobacterium potami sp. nov., a multi-metal resistance genes harbouring bacterium isolated from shallow river silt.</title>
        <authorList>
            <person name="Li S."/>
            <person name="Mao S."/>
            <person name="Mu W."/>
            <person name="Guo B."/>
            <person name="Li C."/>
            <person name="Zhu Q."/>
            <person name="Hou X."/>
            <person name="Zhao Y."/>
            <person name="Wei S."/>
            <person name="Liu H."/>
            <person name="Liu A."/>
        </authorList>
    </citation>
    <scope>NUCLEOTIDE SEQUENCE [LARGE SCALE GENOMIC DNA]</scope>
    <source>
        <strain evidence="2 3">17A</strain>
    </source>
</reference>
<name>A0A9X1HAF8_9FLAO</name>
<evidence type="ECO:0000313" key="3">
    <source>
        <dbReference type="Proteomes" id="UP001139366"/>
    </source>
</evidence>
<dbReference type="EMBL" id="JAINUY010000003">
    <property type="protein sequence ID" value="MBZ4035117.1"/>
    <property type="molecule type" value="Genomic_DNA"/>
</dbReference>
<feature type="transmembrane region" description="Helical" evidence="1">
    <location>
        <begin position="55"/>
        <end position="73"/>
    </location>
</feature>
<feature type="transmembrane region" description="Helical" evidence="1">
    <location>
        <begin position="7"/>
        <end position="28"/>
    </location>
</feature>
<keyword evidence="1" id="KW-1133">Transmembrane helix</keyword>
<evidence type="ECO:0000256" key="1">
    <source>
        <dbReference type="SAM" id="Phobius"/>
    </source>
</evidence>
<comment type="caution">
    <text evidence="2">The sequence shown here is derived from an EMBL/GenBank/DDBJ whole genome shotgun (WGS) entry which is preliminary data.</text>
</comment>
<keyword evidence="3" id="KW-1185">Reference proteome</keyword>
<dbReference type="AlphaFoldDB" id="A0A9X1HAF8"/>
<evidence type="ECO:0000313" key="2">
    <source>
        <dbReference type="EMBL" id="MBZ4035117.1"/>
    </source>
</evidence>
<protein>
    <submittedName>
        <fullName evidence="2">Uncharacterized protein</fullName>
    </submittedName>
</protein>
<accession>A0A9X1HAF8</accession>
<organism evidence="2 3">
    <name type="scientific">Flavobacterium potami</name>
    <dbReference type="NCBI Taxonomy" id="2872310"/>
    <lineage>
        <taxon>Bacteria</taxon>
        <taxon>Pseudomonadati</taxon>
        <taxon>Bacteroidota</taxon>
        <taxon>Flavobacteriia</taxon>
        <taxon>Flavobacteriales</taxon>
        <taxon>Flavobacteriaceae</taxon>
        <taxon>Flavobacterium</taxon>
    </lineage>
</organism>
<dbReference type="RefSeq" id="WP_223705815.1">
    <property type="nucleotide sequence ID" value="NZ_JAINUY010000003.1"/>
</dbReference>
<dbReference type="Proteomes" id="UP001139366">
    <property type="component" value="Unassembled WGS sequence"/>
</dbReference>
<keyword evidence="1" id="KW-0812">Transmembrane</keyword>
<proteinExistence type="predicted"/>
<keyword evidence="1" id="KW-0472">Membrane</keyword>
<sequence>MGHLFNYFFLGIGGLFRWSFFQLLNVAIEEKYVKDLEYYLNQKDKNVDKNGFTTAQKNFLIGIFIFVALIFLIKKIES</sequence>
<gene>
    <name evidence="2" type="ORF">K6T82_10090</name>
</gene>